<comment type="caution">
    <text evidence="1">The sequence shown here is derived from an EMBL/GenBank/DDBJ whole genome shotgun (WGS) entry which is preliminary data.</text>
</comment>
<evidence type="ECO:0000313" key="2">
    <source>
        <dbReference type="Proteomes" id="UP000033121"/>
    </source>
</evidence>
<proteinExistence type="predicted"/>
<dbReference type="RefSeq" id="WP_157473901.1">
    <property type="nucleotide sequence ID" value="NZ_BBWV01000001.1"/>
</dbReference>
<dbReference type="STRING" id="1220578.FPE01S_01_09655"/>
<sequence>MKLIGQGDDVISRISNYLLLNSSFNENIGFFNGKGAVVLYKYCLSGDLPVDYYGGLAFSFIEEIISQVGRYTPVSYGCGVSGFGALLELLGDQGFLQDDIAEILGESENFILDALRVNGTKDISIVNGVAGLGLYFLFRYNSKYTLRETDRLKYREAVSLSVEQIGRCYQTSVLPVMGIFTGLPGVCLFLLQVAKIDWCESPAKTLLNSILGHCFSHLRRSLFSWEQLECYFVLFRCCRFDGSFLSYQEILASFEKWIAIAATKVGSIPFSDIGFASLWLYFIGNDNNILEANVLSSELRQSLHGSLKENALPRLFPFSESERCVPIGLDRGVCRVALPLISMERGRFEWLPLIGVVN</sequence>
<dbReference type="SUPFAM" id="SSF158745">
    <property type="entry name" value="LanC-like"/>
    <property type="match status" value="1"/>
</dbReference>
<evidence type="ECO:0000313" key="1">
    <source>
        <dbReference type="EMBL" id="GAO41952.1"/>
    </source>
</evidence>
<name>A0A0E9MW52_9BACT</name>
<dbReference type="Proteomes" id="UP000033121">
    <property type="component" value="Unassembled WGS sequence"/>
</dbReference>
<dbReference type="Gene3D" id="1.50.10.20">
    <property type="match status" value="1"/>
</dbReference>
<keyword evidence="2" id="KW-1185">Reference proteome</keyword>
<protein>
    <submittedName>
        <fullName evidence="1">Uncharacterized protein</fullName>
    </submittedName>
</protein>
<organism evidence="1 2">
    <name type="scientific">Flavihumibacter petaseus NBRC 106054</name>
    <dbReference type="NCBI Taxonomy" id="1220578"/>
    <lineage>
        <taxon>Bacteria</taxon>
        <taxon>Pseudomonadati</taxon>
        <taxon>Bacteroidota</taxon>
        <taxon>Chitinophagia</taxon>
        <taxon>Chitinophagales</taxon>
        <taxon>Chitinophagaceae</taxon>
        <taxon>Flavihumibacter</taxon>
    </lineage>
</organism>
<gene>
    <name evidence="1" type="ORF">FPE01S_01_09655</name>
</gene>
<dbReference type="EMBL" id="BBWV01000001">
    <property type="protein sequence ID" value="GAO41952.1"/>
    <property type="molecule type" value="Genomic_DNA"/>
</dbReference>
<accession>A0A0E9MW52</accession>
<dbReference type="OrthoDB" id="6313827at2"/>
<reference evidence="1 2" key="1">
    <citation type="submission" date="2015-04" db="EMBL/GenBank/DDBJ databases">
        <title>Whole genome shotgun sequence of Flavihumibacter petaseus NBRC 106054.</title>
        <authorList>
            <person name="Miyazawa S."/>
            <person name="Hosoyama A."/>
            <person name="Hashimoto M."/>
            <person name="Noguchi M."/>
            <person name="Tsuchikane K."/>
            <person name="Ohji S."/>
            <person name="Yamazoe A."/>
            <person name="Ichikawa N."/>
            <person name="Kimura A."/>
            <person name="Fujita N."/>
        </authorList>
    </citation>
    <scope>NUCLEOTIDE SEQUENCE [LARGE SCALE GENOMIC DNA]</scope>
    <source>
        <strain evidence="1 2">NBRC 106054</strain>
    </source>
</reference>
<dbReference type="AlphaFoldDB" id="A0A0E9MW52"/>